<dbReference type="PANTHER" id="PTHR47150:SF5">
    <property type="entry name" value="OS07G0546750 PROTEIN"/>
    <property type="match status" value="1"/>
</dbReference>
<name>A0A1E5WCV9_9POAL</name>
<organism evidence="1 2">
    <name type="scientific">Dichanthelium oligosanthes</name>
    <dbReference type="NCBI Taxonomy" id="888268"/>
    <lineage>
        <taxon>Eukaryota</taxon>
        <taxon>Viridiplantae</taxon>
        <taxon>Streptophyta</taxon>
        <taxon>Embryophyta</taxon>
        <taxon>Tracheophyta</taxon>
        <taxon>Spermatophyta</taxon>
        <taxon>Magnoliopsida</taxon>
        <taxon>Liliopsida</taxon>
        <taxon>Poales</taxon>
        <taxon>Poaceae</taxon>
        <taxon>PACMAD clade</taxon>
        <taxon>Panicoideae</taxon>
        <taxon>Panicodae</taxon>
        <taxon>Paniceae</taxon>
        <taxon>Dichantheliinae</taxon>
        <taxon>Dichanthelium</taxon>
    </lineage>
</organism>
<dbReference type="Proteomes" id="UP000095767">
    <property type="component" value="Unassembled WGS sequence"/>
</dbReference>
<evidence type="ECO:0000313" key="2">
    <source>
        <dbReference type="Proteomes" id="UP000095767"/>
    </source>
</evidence>
<dbReference type="EMBL" id="LWDX02013005">
    <property type="protein sequence ID" value="OEL35215.1"/>
    <property type="molecule type" value="Genomic_DNA"/>
</dbReference>
<evidence type="ECO:0000313" key="1">
    <source>
        <dbReference type="EMBL" id="OEL35215.1"/>
    </source>
</evidence>
<reference evidence="1 2" key="1">
    <citation type="submission" date="2016-09" db="EMBL/GenBank/DDBJ databases">
        <title>The draft genome of Dichanthelium oligosanthes: A C3 panicoid grass species.</title>
        <authorList>
            <person name="Studer A.J."/>
            <person name="Schnable J.C."/>
            <person name="Brutnell T.P."/>
        </authorList>
    </citation>
    <scope>NUCLEOTIDE SEQUENCE [LARGE SCALE GENOMIC DNA]</scope>
    <source>
        <strain evidence="2">cv. Kellogg 1175</strain>
        <tissue evidence="1">Leaf</tissue>
    </source>
</reference>
<dbReference type="PANTHER" id="PTHR47150">
    <property type="entry name" value="OS12G0169200 PROTEIN"/>
    <property type="match status" value="1"/>
</dbReference>
<keyword evidence="2" id="KW-1185">Reference proteome</keyword>
<sequence>MAVHEVSRSEGCVRHGGSVMGHTVVMRNIMAGHEKLVADYFSSNPVYDDDTFRRRYRMRKYLFLRVMNAVTENDVYFTQQPNAANKLGCSLFKR</sequence>
<dbReference type="AlphaFoldDB" id="A0A1E5WCV9"/>
<dbReference type="STRING" id="888268.A0A1E5WCV9"/>
<accession>A0A1E5WCV9</accession>
<dbReference type="OrthoDB" id="674642at2759"/>
<protein>
    <submittedName>
        <fullName evidence="1">Uncharacterized protein</fullName>
    </submittedName>
</protein>
<comment type="caution">
    <text evidence="1">The sequence shown here is derived from an EMBL/GenBank/DDBJ whole genome shotgun (WGS) entry which is preliminary data.</text>
</comment>
<gene>
    <name evidence="1" type="ORF">BAE44_0003766</name>
</gene>
<proteinExistence type="predicted"/>